<feature type="region of interest" description="Disordered" evidence="1">
    <location>
        <begin position="1"/>
        <end position="20"/>
    </location>
</feature>
<accession>A0A7W6CJR6</accession>
<dbReference type="EMBL" id="JACIDX010000006">
    <property type="protein sequence ID" value="MBB3955010.1"/>
    <property type="molecule type" value="Genomic_DNA"/>
</dbReference>
<keyword evidence="2" id="KW-0472">Membrane</keyword>
<evidence type="ECO:0000256" key="1">
    <source>
        <dbReference type="SAM" id="MobiDB-lite"/>
    </source>
</evidence>
<dbReference type="Proteomes" id="UP000548867">
    <property type="component" value="Unassembled WGS sequence"/>
</dbReference>
<organism evidence="3 4">
    <name type="scientific">Novosphingobium sediminicola</name>
    <dbReference type="NCBI Taxonomy" id="563162"/>
    <lineage>
        <taxon>Bacteria</taxon>
        <taxon>Pseudomonadati</taxon>
        <taxon>Pseudomonadota</taxon>
        <taxon>Alphaproteobacteria</taxon>
        <taxon>Sphingomonadales</taxon>
        <taxon>Sphingomonadaceae</taxon>
        <taxon>Novosphingobium</taxon>
    </lineage>
</organism>
<gene>
    <name evidence="3" type="ORF">GGR38_001959</name>
</gene>
<keyword evidence="2" id="KW-1133">Transmembrane helix</keyword>
<feature type="compositionally biased region" description="Polar residues" evidence="1">
    <location>
        <begin position="1"/>
        <end position="11"/>
    </location>
</feature>
<evidence type="ECO:0000313" key="3">
    <source>
        <dbReference type="EMBL" id="MBB3955010.1"/>
    </source>
</evidence>
<keyword evidence="2" id="KW-0812">Transmembrane</keyword>
<dbReference type="AlphaFoldDB" id="A0A7W6CJR6"/>
<keyword evidence="4" id="KW-1185">Reference proteome</keyword>
<dbReference type="RefSeq" id="WP_183624944.1">
    <property type="nucleotide sequence ID" value="NZ_JACIDX010000006.1"/>
</dbReference>
<protein>
    <submittedName>
        <fullName evidence="3">Uncharacterized protein</fullName>
    </submittedName>
</protein>
<reference evidence="3 4" key="1">
    <citation type="submission" date="2020-08" db="EMBL/GenBank/DDBJ databases">
        <title>Genomic Encyclopedia of Type Strains, Phase IV (KMG-IV): sequencing the most valuable type-strain genomes for metagenomic binning, comparative biology and taxonomic classification.</title>
        <authorList>
            <person name="Goeker M."/>
        </authorList>
    </citation>
    <scope>NUCLEOTIDE SEQUENCE [LARGE SCALE GENOMIC DNA]</scope>
    <source>
        <strain evidence="3 4">DSM 27057</strain>
    </source>
</reference>
<evidence type="ECO:0000256" key="2">
    <source>
        <dbReference type="SAM" id="Phobius"/>
    </source>
</evidence>
<name>A0A7W6CJR6_9SPHN</name>
<sequence>MTETSSPSDPATSEFERTPREIRAQMVQRLQVGLFGLSLMLLLVGLANIIMDNARRNDAAAASAQASTSAGGSSDPLADIGVIPSPDAGKVQAGASPRVTPAAPH</sequence>
<feature type="transmembrane region" description="Helical" evidence="2">
    <location>
        <begin position="30"/>
        <end position="50"/>
    </location>
</feature>
<feature type="compositionally biased region" description="Low complexity" evidence="1">
    <location>
        <begin position="59"/>
        <end position="74"/>
    </location>
</feature>
<proteinExistence type="predicted"/>
<comment type="caution">
    <text evidence="3">The sequence shown here is derived from an EMBL/GenBank/DDBJ whole genome shotgun (WGS) entry which is preliminary data.</text>
</comment>
<evidence type="ECO:0000313" key="4">
    <source>
        <dbReference type="Proteomes" id="UP000548867"/>
    </source>
</evidence>
<feature type="region of interest" description="Disordered" evidence="1">
    <location>
        <begin position="57"/>
        <end position="105"/>
    </location>
</feature>